<evidence type="ECO:0000313" key="1">
    <source>
        <dbReference type="EMBL" id="MXV17117.1"/>
    </source>
</evidence>
<sequence>MKKTTSLLMVLAGVAAVSAVVIYRKKFGTDFTGRIADTLNEAGNKIRRYGRQLKDRLMHDVHGPNGEHVYADMYDRHFYEDPQGKRIYLETT</sequence>
<evidence type="ECO:0000313" key="2">
    <source>
        <dbReference type="Proteomes" id="UP000451233"/>
    </source>
</evidence>
<name>A0A7K1Y1Y9_9SPHI</name>
<dbReference type="Proteomes" id="UP000451233">
    <property type="component" value="Unassembled WGS sequence"/>
</dbReference>
<protein>
    <submittedName>
        <fullName evidence="1">Uncharacterized protein</fullName>
    </submittedName>
</protein>
<accession>A0A7K1Y1Y9</accession>
<proteinExistence type="predicted"/>
<reference evidence="1 2" key="1">
    <citation type="submission" date="2019-11" db="EMBL/GenBank/DDBJ databases">
        <title>Pedobacter sp. HMF7056 Genome sequencing and assembly.</title>
        <authorList>
            <person name="Kang H."/>
            <person name="Kim H."/>
            <person name="Joh K."/>
        </authorList>
    </citation>
    <scope>NUCLEOTIDE SEQUENCE [LARGE SCALE GENOMIC DNA]</scope>
    <source>
        <strain evidence="1 2">HMF7056</strain>
    </source>
</reference>
<keyword evidence="2" id="KW-1185">Reference proteome</keyword>
<comment type="caution">
    <text evidence="1">The sequence shown here is derived from an EMBL/GenBank/DDBJ whole genome shotgun (WGS) entry which is preliminary data.</text>
</comment>
<dbReference type="RefSeq" id="WP_160908118.1">
    <property type="nucleotide sequence ID" value="NZ_WVHS01000004.1"/>
</dbReference>
<organism evidence="1 2">
    <name type="scientific">Hufsiella ginkgonis</name>
    <dbReference type="NCBI Taxonomy" id="2695274"/>
    <lineage>
        <taxon>Bacteria</taxon>
        <taxon>Pseudomonadati</taxon>
        <taxon>Bacteroidota</taxon>
        <taxon>Sphingobacteriia</taxon>
        <taxon>Sphingobacteriales</taxon>
        <taxon>Sphingobacteriaceae</taxon>
        <taxon>Hufsiella</taxon>
    </lineage>
</organism>
<gene>
    <name evidence="1" type="ORF">GS398_17585</name>
</gene>
<dbReference type="AlphaFoldDB" id="A0A7K1Y1Y9"/>
<dbReference type="EMBL" id="WVHS01000004">
    <property type="protein sequence ID" value="MXV17117.1"/>
    <property type="molecule type" value="Genomic_DNA"/>
</dbReference>